<evidence type="ECO:0000313" key="1">
    <source>
        <dbReference type="EMBL" id="CAH1391530.1"/>
    </source>
</evidence>
<organism evidence="1 2">
    <name type="scientific">Nezara viridula</name>
    <name type="common">Southern green stink bug</name>
    <name type="synonym">Cimex viridulus</name>
    <dbReference type="NCBI Taxonomy" id="85310"/>
    <lineage>
        <taxon>Eukaryota</taxon>
        <taxon>Metazoa</taxon>
        <taxon>Ecdysozoa</taxon>
        <taxon>Arthropoda</taxon>
        <taxon>Hexapoda</taxon>
        <taxon>Insecta</taxon>
        <taxon>Pterygota</taxon>
        <taxon>Neoptera</taxon>
        <taxon>Paraneoptera</taxon>
        <taxon>Hemiptera</taxon>
        <taxon>Heteroptera</taxon>
        <taxon>Panheteroptera</taxon>
        <taxon>Pentatomomorpha</taxon>
        <taxon>Pentatomoidea</taxon>
        <taxon>Pentatomidae</taxon>
        <taxon>Pentatominae</taxon>
        <taxon>Nezara</taxon>
    </lineage>
</organism>
<sequence>MVTGHDYLKEHLHKIGVADSPLCSLCNAAEDIYSLLLMLSYNNSKMSSEKSLQKWKIWMRPTTAVKRYVKTLAEVVSCCYCCWKIAVPGRDKAIAGSFPPLLPSPPPPITQPESGDNKGQFYWLLAGGSAGALSRGEDNSTICWNRLFSSGLVPQLQYKIESCST</sequence>
<proteinExistence type="predicted"/>
<reference evidence="1" key="1">
    <citation type="submission" date="2022-01" db="EMBL/GenBank/DDBJ databases">
        <authorList>
            <person name="King R."/>
        </authorList>
    </citation>
    <scope>NUCLEOTIDE SEQUENCE</scope>
</reference>
<protein>
    <submittedName>
        <fullName evidence="1">Uncharacterized protein</fullName>
    </submittedName>
</protein>
<accession>A0A9P0H2U6</accession>
<keyword evidence="2" id="KW-1185">Reference proteome</keyword>
<name>A0A9P0H2U6_NEZVI</name>
<dbReference type="OrthoDB" id="8058917at2759"/>
<gene>
    <name evidence="1" type="ORF">NEZAVI_LOCUS2537</name>
</gene>
<dbReference type="AlphaFoldDB" id="A0A9P0H2U6"/>
<evidence type="ECO:0000313" key="2">
    <source>
        <dbReference type="Proteomes" id="UP001152798"/>
    </source>
</evidence>
<dbReference type="EMBL" id="OV725077">
    <property type="protein sequence ID" value="CAH1391530.1"/>
    <property type="molecule type" value="Genomic_DNA"/>
</dbReference>
<dbReference type="Proteomes" id="UP001152798">
    <property type="component" value="Chromosome 1"/>
</dbReference>